<proteinExistence type="predicted"/>
<dbReference type="InterPro" id="IPR045802">
    <property type="entry name" value="GRV2/DNAJC13_N"/>
</dbReference>
<keyword evidence="4" id="KW-1185">Reference proteome</keyword>
<dbReference type="Pfam" id="PF14237">
    <property type="entry name" value="GYF_2"/>
    <property type="match status" value="1"/>
</dbReference>
<dbReference type="SUPFAM" id="SSF48371">
    <property type="entry name" value="ARM repeat"/>
    <property type="match status" value="2"/>
</dbReference>
<dbReference type="Pfam" id="PF00226">
    <property type="entry name" value="DnaJ"/>
    <property type="match status" value="1"/>
</dbReference>
<evidence type="ECO:0000313" key="3">
    <source>
        <dbReference type="EMBL" id="KAJ6642243.1"/>
    </source>
</evidence>
<dbReference type="Pfam" id="PF19432">
    <property type="entry name" value="RME-8_N"/>
    <property type="match status" value="1"/>
</dbReference>
<dbReference type="InterPro" id="IPR016024">
    <property type="entry name" value="ARM-type_fold"/>
</dbReference>
<dbReference type="InterPro" id="IPR044978">
    <property type="entry name" value="GRV2/DNAJC13"/>
</dbReference>
<dbReference type="InterPro" id="IPR036869">
    <property type="entry name" value="J_dom_sf"/>
</dbReference>
<dbReference type="CDD" id="cd06257">
    <property type="entry name" value="DnaJ"/>
    <property type="match status" value="1"/>
</dbReference>
<dbReference type="InterPro" id="IPR011989">
    <property type="entry name" value="ARM-like"/>
</dbReference>
<protein>
    <submittedName>
        <fullName evidence="3">DnaJ like subfamily C member 13</fullName>
    </submittedName>
</protein>
<dbReference type="GO" id="GO:0006898">
    <property type="term" value="P:receptor-mediated endocytosis"/>
    <property type="evidence" value="ECO:0007669"/>
    <property type="project" value="TreeGrafter"/>
</dbReference>
<dbReference type="Gene3D" id="1.10.287.110">
    <property type="entry name" value="DnaJ domain"/>
    <property type="match status" value="1"/>
</dbReference>
<feature type="compositionally biased region" description="Polar residues" evidence="1">
    <location>
        <begin position="1657"/>
        <end position="1676"/>
    </location>
</feature>
<dbReference type="OrthoDB" id="69656at2759"/>
<dbReference type="SUPFAM" id="SSF46565">
    <property type="entry name" value="Chaperone J-domain"/>
    <property type="match status" value="1"/>
</dbReference>
<dbReference type="FunFam" id="1.10.287.110:FF:000007">
    <property type="entry name" value="DnaJ (Hsp40) homolog, subfamily C, member 13"/>
    <property type="match status" value="1"/>
</dbReference>
<dbReference type="PANTHER" id="PTHR36983">
    <property type="entry name" value="DNAJ HOMOLOG SUBFAMILY C MEMBER 13"/>
    <property type="match status" value="1"/>
</dbReference>
<reference evidence="3" key="1">
    <citation type="submission" date="2022-07" db="EMBL/GenBank/DDBJ databases">
        <authorList>
            <person name="Trinca V."/>
            <person name="Uliana J.V.C."/>
            <person name="Torres T.T."/>
            <person name="Ward R.J."/>
            <person name="Monesi N."/>
        </authorList>
    </citation>
    <scope>NUCLEOTIDE SEQUENCE</scope>
    <source>
        <strain evidence="3">HSMRA1968</strain>
        <tissue evidence="3">Whole embryos</tissue>
    </source>
</reference>
<dbReference type="GO" id="GO:0007032">
    <property type="term" value="P:endosome organization"/>
    <property type="evidence" value="ECO:0007669"/>
    <property type="project" value="InterPro"/>
</dbReference>
<gene>
    <name evidence="3" type="primary">DNAJC13</name>
    <name evidence="3" type="ORF">Bhyg_07190</name>
</gene>
<evidence type="ECO:0000259" key="2">
    <source>
        <dbReference type="PROSITE" id="PS50076"/>
    </source>
</evidence>
<dbReference type="PANTHER" id="PTHR36983:SF2">
    <property type="entry name" value="DNAJ HOMOLOG SUBFAMILY C MEMBER 13"/>
    <property type="match status" value="1"/>
</dbReference>
<name>A0A9Q0N267_9DIPT</name>
<evidence type="ECO:0000256" key="1">
    <source>
        <dbReference type="SAM" id="MobiDB-lite"/>
    </source>
</evidence>
<feature type="region of interest" description="Disordered" evidence="1">
    <location>
        <begin position="2435"/>
        <end position="2460"/>
    </location>
</feature>
<feature type="non-terminal residue" evidence="3">
    <location>
        <position position="1"/>
    </location>
</feature>
<feature type="compositionally biased region" description="Basic and acidic residues" evidence="1">
    <location>
        <begin position="2449"/>
        <end position="2460"/>
    </location>
</feature>
<comment type="caution">
    <text evidence="3">The sequence shown here is derived from an EMBL/GenBank/DDBJ whole genome shotgun (WGS) entry which is preliminary data.</text>
</comment>
<evidence type="ECO:0000313" key="4">
    <source>
        <dbReference type="Proteomes" id="UP001151699"/>
    </source>
</evidence>
<dbReference type="GO" id="GO:2000641">
    <property type="term" value="P:regulation of early endosome to late endosome transport"/>
    <property type="evidence" value="ECO:0007669"/>
    <property type="project" value="InterPro"/>
</dbReference>
<feature type="compositionally biased region" description="Polar residues" evidence="1">
    <location>
        <begin position="1728"/>
        <end position="1738"/>
    </location>
</feature>
<dbReference type="SMART" id="SM00271">
    <property type="entry name" value="DnaJ"/>
    <property type="match status" value="1"/>
</dbReference>
<dbReference type="Gene3D" id="1.25.10.10">
    <property type="entry name" value="Leucine-rich Repeat Variant"/>
    <property type="match status" value="2"/>
</dbReference>
<feature type="domain" description="J" evidence="2">
    <location>
        <begin position="1353"/>
        <end position="1437"/>
    </location>
</feature>
<dbReference type="EMBL" id="WJQU01000002">
    <property type="protein sequence ID" value="KAJ6642243.1"/>
    <property type="molecule type" value="Genomic_DNA"/>
</dbReference>
<dbReference type="GO" id="GO:0010008">
    <property type="term" value="C:endosome membrane"/>
    <property type="evidence" value="ECO:0007669"/>
    <property type="project" value="TreeGrafter"/>
</dbReference>
<accession>A0A9Q0N267</accession>
<dbReference type="InterPro" id="IPR001623">
    <property type="entry name" value="DnaJ_domain"/>
</dbReference>
<dbReference type="Proteomes" id="UP001151699">
    <property type="component" value="Chromosome B"/>
</dbReference>
<sequence>WSCGFHSANEYFLNDENLELRIRFVESPLGYYISRKMVPLKDNTDLECFLVTKHSWKGKYKRILSIGTIGISTYNPDKFDITNRWSYSDIVAVAPNKAVLHEFTLIVKKDRKSDTIKLSSEFRNDILTSILRFYKEFADKPKTVQKYQAYKHHWSGISLPTVLEVTPCSVDQLDPTTNSVLASYNYKDINGVIGIEDYEGGIVIAYGTFSRLHVFKALNHHEIVQNVVQCATQFLGIDIKVLKSQLTLEHVERERFGKYSKDQSLTSMTEFIVQKITHRHPEPTKRILCLTDATILERDPQTYSVCTLHPLIEIYGLIRDIENIQMFCVEYKNGQVRSYITNDRDSLLATLLDAVRSCGNQDVHVRVSRTPRGKRVVPLSHSVDEETEANLLKLIIHNFQYPVKRFEILERFNANIPHTGLNYSVTQDVKFHKITNIPSSIFDCLQSLFAENKDKLILGALQALTQKEADNSVPQLNNLELEASFHTLRRLLASKVGFAAFTNLPGFRETIGQKVVTSLQRNDLAVTYAAIDMINSLMHSMNADYDLKQEQLNKSSLISSKSFLEKLLDMWTKHVTQGSGALVLSAMLDFLTFALCVPYSETTDSKQFDILLEMVASRGRSLFKLFQHSSLAIVKGAGLVLRALIEEGDTQVANDMQTLALDEAALCRHLLVALYTPANDSTMATHRQLSRHLIGLWITDNEDAMNLLRRIFPSGLLMFLESEEAVPKSSQEDDKLNFRDNLKLAIQHSNRSRTNVFEKHLEGIKHWGMNLIDRQEKVNQAMKNRPIVLRNRRQKKKTTDGVVNLPLFYYQFLQDHNMPNLIWNHKTREELRSCLENELRQFTSDKDLSGNMLVAWNYEEFEVNYQCLADEIKIGDYYIRLILEKDDWPDNLVKDPVELFNALYRRVLCRNRVNDDQMTVTSLQALSKVYRRYHVEIGCFSDTSYILQLLDRCFSPALRDALLGLVRCLVLNKSNCRPLIDSVNCLVDLITLAHLHRGRAIPNTKTNVIEAGPNMHNYEEKDWYYNLERNDEKPERCGPVTFSELKELYKKGIITPRTRCWAIGLDGWRSLQQIPQLKWCLMAKGTPIYNETELASHVLDILIKCTSFFPSRARDGKAVLIPGPRLSRKISEFICLPHIVQVCLTHDPGLLERVATLLCQIMEDNPELPKVYMTGVFYFMLMYTGSNILPIARFLKMTHMKQAFRNEETTQSEIMHRSILGQLLPEAMVCFLENHSAEKFAETFLGEFDTPEVIWNSEMRRLLIEKISAHICDFTPKLRGHTMARYPYLAIPVISYPQLESELFCHIFYLRHLCDTRKFPNWPISEPVLLLKQTLEAWRKEVEKKPSQMTVTQAYEDLGIDLVKHPHPDESLIRKTYYKLATMYHPDKNPKGRDIFVKVNLAYEFLCSRSVFSSDGPNPNNIVLILRTQSILFDRYSEELRPYKYAGYPQLIKTIQMETRDEQLFSKEVPLLTAASELCYHTVHCSALNAEELRRENGIEILLEAYSRCVSIMSVDSNPSQVHYQIISNITKCFEVACNFESCKAKIIELPQLIIDVCRVVYFKHSLSVSLVTSLAANNYELQCNLVRCGVLWSLLLFMFEYDYTLDESGVVTDESTNQQKVANNLAKLSILATVALAGYDMKLVLDPADPLRSAIKSQSAIKPSATNSPQGTQKVVKNAPPHSSNTQSSTYTTNATNLIQNSMHLVQSHNDKTSFKSYVDFNEKNNETSGNSQSENVSAEKENTASKMKYSISGTSKNVVVKKLLDSLLTRFISSKLALDGENEVLKLLTSNTRNPYLIWDNGTRAQLVDFLEHQRTTSSKEQYEDITDIHNIVKEFTFDAHKDELQIGGVYIRVYNEMPTFPIENAKSFVIDLLEYLKQGYKYLIAKKANQKHIVASGQILQPTLAANHPQRLKQQRPSDFDGVLNEYNRSKARTQLERAPSTDVTQYNLELDSNAVEHIIMVMKSLTAVIKSNANVEIQCIGHFEMLFGFLSTKLTEKDREIKSLALEIVSLVSRNKECVNEIASCEILGNFLVSLRDTELKDMQDRVLDTLSGLLNVQKMVKEAQNKGGVIYLLDLFVNSRNPQLREQCAELLAKMTSDKLTGPKVRISVSKFLPAVFLDAMIESPSISVQMFESTHEHPELIWNDKTRDRVIDAITDSVTKFYLSQKENPKILWKDSDTLQDITTTELVVSGVYLKLFISNPGWTLRKPKQFLSDLLDFVADNINRSGCEASAEKKDVLDTSTTALVSLLNAQPNLADAVPVLGHIPKFFRQLSVQPKSALRVLHQLSISEICVAAIAQTECINSLKKCMESNKELTATSCETLSRLFKCQHDSLIRQTLECNLIAFLLNLLNSRLEFADNPSMVKAQIVSALKAMTNNLHYGDQVSHILNSNPIWAEYRDQKHDLFITDSNVRGYLTGVNPTAGYLTQGPSKNVEVLTSPPPIDRDDPLARNTD</sequence>
<organism evidence="3 4">
    <name type="scientific">Pseudolycoriella hygida</name>
    <dbReference type="NCBI Taxonomy" id="35572"/>
    <lineage>
        <taxon>Eukaryota</taxon>
        <taxon>Metazoa</taxon>
        <taxon>Ecdysozoa</taxon>
        <taxon>Arthropoda</taxon>
        <taxon>Hexapoda</taxon>
        <taxon>Insecta</taxon>
        <taxon>Pterygota</taxon>
        <taxon>Neoptera</taxon>
        <taxon>Endopterygota</taxon>
        <taxon>Diptera</taxon>
        <taxon>Nematocera</taxon>
        <taxon>Sciaroidea</taxon>
        <taxon>Sciaridae</taxon>
        <taxon>Pseudolycoriella</taxon>
    </lineage>
</organism>
<feature type="region of interest" description="Disordered" evidence="1">
    <location>
        <begin position="1657"/>
        <end position="1691"/>
    </location>
</feature>
<dbReference type="InterPro" id="IPR025640">
    <property type="entry name" value="GYF_2"/>
</dbReference>
<dbReference type="PROSITE" id="PS50076">
    <property type="entry name" value="DNAJ_2"/>
    <property type="match status" value="1"/>
</dbReference>
<feature type="region of interest" description="Disordered" evidence="1">
    <location>
        <begin position="1723"/>
        <end position="1744"/>
    </location>
</feature>